<dbReference type="AlphaFoldDB" id="A0A9D1Z9M7"/>
<keyword evidence="7" id="KW-0411">Iron-sulfur</keyword>
<sequence length="417" mass="44383">MRLSTDIVFVSLGGIPMVGNPATGGIIGLTEEGARLCRRLARGDVTPDSVPQGCHELVEHLRAGGYLEGASAPQARLESAYLHVTQRCNLSCRFCYSEDGGRNRLPDPTLDELCRAIDLLAALGCGRLVISGGEPFLRDDLADIAKQARASGISNIIVLTNGLLVDEKSVRPLAGAVSCVAVAFDGTSAQSTAHLRRAQNYDRLVAAVRAIGDAGIEPRILPTLHARNLSDMARYQELADELKATLSYSLLTAAACDLGGFALDDQQLRELGTRSAESGARVGDSLGERAPSLRVRHSCGAGVRTLSIGADGTIYPCQMLHDPRFSMGNAFEDSPAAIAKSPVAKTFRELRVDSFEGCSSCDVRHLCGGGCRARAFLSTGSLTRRDPYCELSRSYYEAIGEQLARRFGTKGGDGHAV</sequence>
<accession>A0A9D1Z9M7</accession>
<dbReference type="Pfam" id="PF04055">
    <property type="entry name" value="Radical_SAM"/>
    <property type="match status" value="1"/>
</dbReference>
<dbReference type="EMBL" id="DXCP01000022">
    <property type="protein sequence ID" value="HIY79385.1"/>
    <property type="molecule type" value="Genomic_DNA"/>
</dbReference>
<dbReference type="SUPFAM" id="SSF102114">
    <property type="entry name" value="Radical SAM enzymes"/>
    <property type="match status" value="1"/>
</dbReference>
<evidence type="ECO:0000256" key="1">
    <source>
        <dbReference type="ARBA" id="ARBA00001966"/>
    </source>
</evidence>
<evidence type="ECO:0000256" key="6">
    <source>
        <dbReference type="ARBA" id="ARBA00023004"/>
    </source>
</evidence>
<dbReference type="InterPro" id="IPR058240">
    <property type="entry name" value="rSAM_sf"/>
</dbReference>
<gene>
    <name evidence="9" type="ORF">IAA42_03015</name>
</gene>
<keyword evidence="6" id="KW-0408">Iron</keyword>
<keyword evidence="2" id="KW-0004">4Fe-4S</keyword>
<evidence type="ECO:0000313" key="9">
    <source>
        <dbReference type="EMBL" id="HIY79385.1"/>
    </source>
</evidence>
<dbReference type="CDD" id="cd21125">
    <property type="entry name" value="SPASM_AlbA-like"/>
    <property type="match status" value="1"/>
</dbReference>
<dbReference type="GO" id="GO:0016491">
    <property type="term" value="F:oxidoreductase activity"/>
    <property type="evidence" value="ECO:0007669"/>
    <property type="project" value="UniProtKB-KW"/>
</dbReference>
<keyword evidence="4" id="KW-0479">Metal-binding</keyword>
<organism evidence="9 10">
    <name type="scientific">Candidatus Olsenella excrementavium</name>
    <dbReference type="NCBI Taxonomy" id="2838709"/>
    <lineage>
        <taxon>Bacteria</taxon>
        <taxon>Bacillati</taxon>
        <taxon>Actinomycetota</taxon>
        <taxon>Coriobacteriia</taxon>
        <taxon>Coriobacteriales</taxon>
        <taxon>Atopobiaceae</taxon>
        <taxon>Olsenella</taxon>
    </lineage>
</organism>
<evidence type="ECO:0000256" key="7">
    <source>
        <dbReference type="ARBA" id="ARBA00023014"/>
    </source>
</evidence>
<dbReference type="PROSITE" id="PS01305">
    <property type="entry name" value="MOAA_NIFB_PQQE"/>
    <property type="match status" value="1"/>
</dbReference>
<dbReference type="InterPro" id="IPR007197">
    <property type="entry name" value="rSAM"/>
</dbReference>
<dbReference type="InterPro" id="IPR050377">
    <property type="entry name" value="Radical_SAM_PqqE_MftC-like"/>
</dbReference>
<evidence type="ECO:0000256" key="5">
    <source>
        <dbReference type="ARBA" id="ARBA00023002"/>
    </source>
</evidence>
<dbReference type="SFLD" id="SFLDS00029">
    <property type="entry name" value="Radical_SAM"/>
    <property type="match status" value="1"/>
</dbReference>
<keyword evidence="5" id="KW-0560">Oxidoreductase</keyword>
<feature type="domain" description="Radical SAM core" evidence="8">
    <location>
        <begin position="74"/>
        <end position="274"/>
    </location>
</feature>
<reference evidence="9" key="1">
    <citation type="journal article" date="2021" name="PeerJ">
        <title>Extensive microbial diversity within the chicken gut microbiome revealed by metagenomics and culture.</title>
        <authorList>
            <person name="Gilroy R."/>
            <person name="Ravi A."/>
            <person name="Getino M."/>
            <person name="Pursley I."/>
            <person name="Horton D.L."/>
            <person name="Alikhan N.F."/>
            <person name="Baker D."/>
            <person name="Gharbi K."/>
            <person name="Hall N."/>
            <person name="Watson M."/>
            <person name="Adriaenssens E.M."/>
            <person name="Foster-Nyarko E."/>
            <person name="Jarju S."/>
            <person name="Secka A."/>
            <person name="Antonio M."/>
            <person name="Oren A."/>
            <person name="Chaudhuri R.R."/>
            <person name="La Ragione R."/>
            <person name="Hildebrand F."/>
            <person name="Pallen M.J."/>
        </authorList>
    </citation>
    <scope>NUCLEOTIDE SEQUENCE</scope>
    <source>
        <strain evidence="9">ChiHjej10B9-743</strain>
    </source>
</reference>
<evidence type="ECO:0000259" key="8">
    <source>
        <dbReference type="PROSITE" id="PS51918"/>
    </source>
</evidence>
<dbReference type="PANTHER" id="PTHR11228">
    <property type="entry name" value="RADICAL SAM DOMAIN PROTEIN"/>
    <property type="match status" value="1"/>
</dbReference>
<dbReference type="GO" id="GO:0032324">
    <property type="term" value="P:molybdopterin cofactor biosynthetic process"/>
    <property type="evidence" value="ECO:0007669"/>
    <property type="project" value="UniProtKB-ARBA"/>
</dbReference>
<evidence type="ECO:0000313" key="10">
    <source>
        <dbReference type="Proteomes" id="UP000824133"/>
    </source>
</evidence>
<evidence type="ECO:0000256" key="4">
    <source>
        <dbReference type="ARBA" id="ARBA00022723"/>
    </source>
</evidence>
<proteinExistence type="predicted"/>
<dbReference type="SMART" id="SM00729">
    <property type="entry name" value="Elp3"/>
    <property type="match status" value="1"/>
</dbReference>
<dbReference type="PROSITE" id="PS51918">
    <property type="entry name" value="RADICAL_SAM"/>
    <property type="match status" value="1"/>
</dbReference>
<dbReference type="SFLD" id="SFLDG01067">
    <property type="entry name" value="SPASM/twitch_domain_containing"/>
    <property type="match status" value="1"/>
</dbReference>
<evidence type="ECO:0000256" key="2">
    <source>
        <dbReference type="ARBA" id="ARBA00022485"/>
    </source>
</evidence>
<dbReference type="InterPro" id="IPR013785">
    <property type="entry name" value="Aldolase_TIM"/>
</dbReference>
<dbReference type="NCBIfam" id="TIGR04085">
    <property type="entry name" value="rSAM_more_4Fe4S"/>
    <property type="match status" value="1"/>
</dbReference>
<dbReference type="Pfam" id="PF13186">
    <property type="entry name" value="SPASM"/>
    <property type="match status" value="1"/>
</dbReference>
<comment type="caution">
    <text evidence="9">The sequence shown here is derived from an EMBL/GenBank/DDBJ whole genome shotgun (WGS) entry which is preliminary data.</text>
</comment>
<dbReference type="SFLD" id="SFLDG01386">
    <property type="entry name" value="main_SPASM_domain-containing"/>
    <property type="match status" value="1"/>
</dbReference>
<comment type="cofactor">
    <cofactor evidence="1">
        <name>[4Fe-4S] cluster</name>
        <dbReference type="ChEBI" id="CHEBI:49883"/>
    </cofactor>
</comment>
<reference evidence="9" key="2">
    <citation type="submission" date="2021-04" db="EMBL/GenBank/DDBJ databases">
        <authorList>
            <person name="Gilroy R."/>
        </authorList>
    </citation>
    <scope>NUCLEOTIDE SEQUENCE</scope>
    <source>
        <strain evidence="9">ChiHjej10B9-743</strain>
    </source>
</reference>
<dbReference type="PANTHER" id="PTHR11228:SF7">
    <property type="entry name" value="PQQA PEPTIDE CYCLASE"/>
    <property type="match status" value="1"/>
</dbReference>
<evidence type="ECO:0000256" key="3">
    <source>
        <dbReference type="ARBA" id="ARBA00022691"/>
    </source>
</evidence>
<keyword evidence="3" id="KW-0949">S-adenosyl-L-methionine</keyword>
<protein>
    <submittedName>
        <fullName evidence="9">SPASM domain-containing protein</fullName>
    </submittedName>
</protein>
<dbReference type="GO" id="GO:0051539">
    <property type="term" value="F:4 iron, 4 sulfur cluster binding"/>
    <property type="evidence" value="ECO:0007669"/>
    <property type="project" value="UniProtKB-KW"/>
</dbReference>
<dbReference type="InterPro" id="IPR006638">
    <property type="entry name" value="Elp3/MiaA/NifB-like_rSAM"/>
</dbReference>
<dbReference type="CDD" id="cd01335">
    <property type="entry name" value="Radical_SAM"/>
    <property type="match status" value="1"/>
</dbReference>
<dbReference type="Proteomes" id="UP000824133">
    <property type="component" value="Unassembled WGS sequence"/>
</dbReference>
<dbReference type="InterPro" id="IPR023885">
    <property type="entry name" value="4Fe4S-binding_SPASM_dom"/>
</dbReference>
<dbReference type="InterPro" id="IPR000385">
    <property type="entry name" value="MoaA_NifB_PqqE_Fe-S-bd_CS"/>
</dbReference>
<name>A0A9D1Z9M7_9ACTN</name>
<dbReference type="Gene3D" id="3.20.20.70">
    <property type="entry name" value="Aldolase class I"/>
    <property type="match status" value="1"/>
</dbReference>
<dbReference type="GO" id="GO:0046872">
    <property type="term" value="F:metal ion binding"/>
    <property type="evidence" value="ECO:0007669"/>
    <property type="project" value="UniProtKB-KW"/>
</dbReference>